<comment type="similarity">
    <text evidence="1">Belongs to the EamA transporter family.</text>
</comment>
<dbReference type="RefSeq" id="WP_344807918.1">
    <property type="nucleotide sequence ID" value="NZ_BAABAB010000033.1"/>
</dbReference>
<feature type="transmembrane region" description="Helical" evidence="3">
    <location>
        <begin position="206"/>
        <end position="226"/>
    </location>
</feature>
<dbReference type="Proteomes" id="UP001501490">
    <property type="component" value="Unassembled WGS sequence"/>
</dbReference>
<keyword evidence="6" id="KW-1185">Reference proteome</keyword>
<feature type="transmembrane region" description="Helical" evidence="3">
    <location>
        <begin position="278"/>
        <end position="298"/>
    </location>
</feature>
<gene>
    <name evidence="5" type="ORF">GCM10022236_40080</name>
</gene>
<dbReference type="InterPro" id="IPR037185">
    <property type="entry name" value="EmrE-like"/>
</dbReference>
<evidence type="ECO:0000313" key="6">
    <source>
        <dbReference type="Proteomes" id="UP001501490"/>
    </source>
</evidence>
<feature type="transmembrane region" description="Helical" evidence="3">
    <location>
        <begin position="177"/>
        <end position="194"/>
    </location>
</feature>
<keyword evidence="3" id="KW-1133">Transmembrane helix</keyword>
<dbReference type="Pfam" id="PF00892">
    <property type="entry name" value="EamA"/>
    <property type="match status" value="2"/>
</dbReference>
<dbReference type="EMBL" id="BAABAB010000033">
    <property type="protein sequence ID" value="GAA3633491.1"/>
    <property type="molecule type" value="Genomic_DNA"/>
</dbReference>
<organism evidence="5 6">
    <name type="scientific">Microlunatus ginsengisoli</name>
    <dbReference type="NCBI Taxonomy" id="363863"/>
    <lineage>
        <taxon>Bacteria</taxon>
        <taxon>Bacillati</taxon>
        <taxon>Actinomycetota</taxon>
        <taxon>Actinomycetes</taxon>
        <taxon>Propionibacteriales</taxon>
        <taxon>Propionibacteriaceae</taxon>
        <taxon>Microlunatus</taxon>
    </lineage>
</organism>
<proteinExistence type="inferred from homology"/>
<feature type="transmembrane region" description="Helical" evidence="3">
    <location>
        <begin position="246"/>
        <end position="266"/>
    </location>
</feature>
<feature type="transmembrane region" description="Helical" evidence="3">
    <location>
        <begin position="147"/>
        <end position="165"/>
    </location>
</feature>
<feature type="transmembrane region" description="Helical" evidence="3">
    <location>
        <begin position="304"/>
        <end position="320"/>
    </location>
</feature>
<feature type="domain" description="EamA" evidence="4">
    <location>
        <begin position="177"/>
        <end position="319"/>
    </location>
</feature>
<accession>A0ABP7AIK9</accession>
<name>A0ABP7AIK9_9ACTN</name>
<dbReference type="PANTHER" id="PTHR22911">
    <property type="entry name" value="ACYL-MALONYL CONDENSING ENZYME-RELATED"/>
    <property type="match status" value="1"/>
</dbReference>
<evidence type="ECO:0000256" key="1">
    <source>
        <dbReference type="ARBA" id="ARBA00007362"/>
    </source>
</evidence>
<comment type="caution">
    <text evidence="5">The sequence shown here is derived from an EMBL/GenBank/DDBJ whole genome shotgun (WGS) entry which is preliminary data.</text>
</comment>
<reference evidence="6" key="1">
    <citation type="journal article" date="2019" name="Int. J. Syst. Evol. Microbiol.">
        <title>The Global Catalogue of Microorganisms (GCM) 10K type strain sequencing project: providing services to taxonomists for standard genome sequencing and annotation.</title>
        <authorList>
            <consortium name="The Broad Institute Genomics Platform"/>
            <consortium name="The Broad Institute Genome Sequencing Center for Infectious Disease"/>
            <person name="Wu L."/>
            <person name="Ma J."/>
        </authorList>
    </citation>
    <scope>NUCLEOTIDE SEQUENCE [LARGE SCALE GENOMIC DNA]</scope>
    <source>
        <strain evidence="6">JCM 16929</strain>
    </source>
</reference>
<keyword evidence="3" id="KW-0472">Membrane</keyword>
<feature type="region of interest" description="Disordered" evidence="2">
    <location>
        <begin position="1"/>
        <end position="23"/>
    </location>
</feature>
<feature type="transmembrane region" description="Helical" evidence="3">
    <location>
        <begin position="63"/>
        <end position="82"/>
    </location>
</feature>
<dbReference type="SUPFAM" id="SSF103481">
    <property type="entry name" value="Multidrug resistance efflux transporter EmrE"/>
    <property type="match status" value="2"/>
</dbReference>
<evidence type="ECO:0000313" key="5">
    <source>
        <dbReference type="EMBL" id="GAA3633491.1"/>
    </source>
</evidence>
<dbReference type="InterPro" id="IPR000620">
    <property type="entry name" value="EamA_dom"/>
</dbReference>
<feature type="transmembrane region" description="Helical" evidence="3">
    <location>
        <begin position="32"/>
        <end position="57"/>
    </location>
</feature>
<evidence type="ECO:0000259" key="4">
    <source>
        <dbReference type="Pfam" id="PF00892"/>
    </source>
</evidence>
<feature type="transmembrane region" description="Helical" evidence="3">
    <location>
        <begin position="94"/>
        <end position="114"/>
    </location>
</feature>
<sequence>MTQTTSGVPAHDGAAVRPRVDPGRLGSTRTGLLIALGSAATFALSGSMGTALMSIGWSPAAAVGVRIGGAFLVLLIPCLLLLRRTGLPSRRQVGRLVAYGAIAVAGAQLCYFSAMQYLSVGVALLLEYTAPVILIGYHWARNRRRPATMVFVGAAAAIAGLVLVLDPGQDAKISPVGLAWGLAAALCACGYFLLSEHDGTDAPVPPLLLVTAGTGIGGLLILALGLTGLMPLHAATGDATLGGFQVAWWLPMLVLVLVTAVVAYLLGIAGIRRLGSGVASFVALTEVVFAVLFAVVLLGQTMRPGQLVGGLLVLIGIAAVQRGDRR</sequence>
<keyword evidence="3" id="KW-0812">Transmembrane</keyword>
<evidence type="ECO:0000256" key="3">
    <source>
        <dbReference type="SAM" id="Phobius"/>
    </source>
</evidence>
<protein>
    <submittedName>
        <fullName evidence="5">EamA family transporter</fullName>
    </submittedName>
</protein>
<feature type="transmembrane region" description="Helical" evidence="3">
    <location>
        <begin position="120"/>
        <end position="140"/>
    </location>
</feature>
<dbReference type="PANTHER" id="PTHR22911:SF79">
    <property type="entry name" value="MOBA-LIKE NTP TRANSFERASE DOMAIN-CONTAINING PROTEIN"/>
    <property type="match status" value="1"/>
</dbReference>
<feature type="domain" description="EamA" evidence="4">
    <location>
        <begin position="30"/>
        <end position="165"/>
    </location>
</feature>
<evidence type="ECO:0000256" key="2">
    <source>
        <dbReference type="SAM" id="MobiDB-lite"/>
    </source>
</evidence>